<evidence type="ECO:0000256" key="1">
    <source>
        <dbReference type="SAM" id="MobiDB-lite"/>
    </source>
</evidence>
<feature type="region of interest" description="Disordered" evidence="1">
    <location>
        <begin position="45"/>
        <end position="64"/>
    </location>
</feature>
<accession>A0AAW0H4Q9</accession>
<comment type="caution">
    <text evidence="2">The sequence shown here is derived from an EMBL/GenBank/DDBJ whole genome shotgun (WGS) entry which is preliminary data.</text>
</comment>
<gene>
    <name evidence="2" type="ORF">U0070_007582</name>
</gene>
<proteinExistence type="predicted"/>
<evidence type="ECO:0000313" key="3">
    <source>
        <dbReference type="Proteomes" id="UP001488838"/>
    </source>
</evidence>
<dbReference type="Proteomes" id="UP001488838">
    <property type="component" value="Unassembled WGS sequence"/>
</dbReference>
<organism evidence="2 3">
    <name type="scientific">Myodes glareolus</name>
    <name type="common">Bank vole</name>
    <name type="synonym">Clethrionomys glareolus</name>
    <dbReference type="NCBI Taxonomy" id="447135"/>
    <lineage>
        <taxon>Eukaryota</taxon>
        <taxon>Metazoa</taxon>
        <taxon>Chordata</taxon>
        <taxon>Craniata</taxon>
        <taxon>Vertebrata</taxon>
        <taxon>Euteleostomi</taxon>
        <taxon>Mammalia</taxon>
        <taxon>Eutheria</taxon>
        <taxon>Euarchontoglires</taxon>
        <taxon>Glires</taxon>
        <taxon>Rodentia</taxon>
        <taxon>Myomorpha</taxon>
        <taxon>Muroidea</taxon>
        <taxon>Cricetidae</taxon>
        <taxon>Arvicolinae</taxon>
        <taxon>Myodes</taxon>
    </lineage>
</organism>
<name>A0AAW0H4Q9_MYOGA</name>
<dbReference type="EMBL" id="JBBHLL010001278">
    <property type="protein sequence ID" value="KAK7796265.1"/>
    <property type="molecule type" value="Genomic_DNA"/>
</dbReference>
<reference evidence="2 3" key="1">
    <citation type="journal article" date="2023" name="bioRxiv">
        <title>Conserved and derived expression patterns and positive selection on dental genes reveal complex evolutionary context of ever-growing rodent molars.</title>
        <authorList>
            <person name="Calamari Z.T."/>
            <person name="Song A."/>
            <person name="Cohen E."/>
            <person name="Akter M."/>
            <person name="Roy R.D."/>
            <person name="Hallikas O."/>
            <person name="Christensen M.M."/>
            <person name="Li P."/>
            <person name="Marangoni P."/>
            <person name="Jernvall J."/>
            <person name="Klein O.D."/>
        </authorList>
    </citation>
    <scope>NUCLEOTIDE SEQUENCE [LARGE SCALE GENOMIC DNA]</scope>
    <source>
        <strain evidence="2">V071</strain>
    </source>
</reference>
<keyword evidence="3" id="KW-1185">Reference proteome</keyword>
<protein>
    <submittedName>
        <fullName evidence="2">Uncharacterized protein</fullName>
    </submittedName>
</protein>
<evidence type="ECO:0000313" key="2">
    <source>
        <dbReference type="EMBL" id="KAK7796265.1"/>
    </source>
</evidence>
<dbReference type="AlphaFoldDB" id="A0AAW0H4Q9"/>
<sequence>MNFSTQSQFIFKRLLRRCFPLPLLQCDSLGADGETESTQLHSVFPHPVTSKHSSSLTLEGKGGPEKIETVHSARWRKGFMDGVHLPPSDHSE</sequence>